<gene>
    <name evidence="2" type="ORF">IWZ03DRAFT_13721</name>
</gene>
<proteinExistence type="predicted"/>
<name>A0ABR1KZW5_9PEZI</name>
<reference evidence="2 3" key="1">
    <citation type="submission" date="2024-04" db="EMBL/GenBank/DDBJ databases">
        <title>Phyllosticta paracitricarpa is synonymous to the EU quarantine fungus P. citricarpa based on phylogenomic analyses.</title>
        <authorList>
            <consortium name="Lawrence Berkeley National Laboratory"/>
            <person name="Van Ingen-Buijs V.A."/>
            <person name="Van Westerhoven A.C."/>
            <person name="Haridas S."/>
            <person name="Skiadas P."/>
            <person name="Martin F."/>
            <person name="Groenewald J.Z."/>
            <person name="Crous P.W."/>
            <person name="Seidl M.F."/>
        </authorList>
    </citation>
    <scope>NUCLEOTIDE SEQUENCE [LARGE SCALE GENOMIC DNA]</scope>
    <source>
        <strain evidence="2 3">CBS 123371</strain>
    </source>
</reference>
<sequence length="100" mass="10804">MNGTLKRGSGRTGGRWVWSIDVMICLASLLLNFPLSFPFGFLSACLSIYLSSICLLIIYAVVSVQSCGSSSSLVFQLLFVCDATRHDFNNVTEPTSPTCG</sequence>
<comment type="caution">
    <text evidence="2">The sequence shown here is derived from an EMBL/GenBank/DDBJ whole genome shotgun (WGS) entry which is preliminary data.</text>
</comment>
<evidence type="ECO:0000313" key="3">
    <source>
        <dbReference type="Proteomes" id="UP001363622"/>
    </source>
</evidence>
<feature type="transmembrane region" description="Helical" evidence="1">
    <location>
        <begin position="16"/>
        <end position="35"/>
    </location>
</feature>
<keyword evidence="3" id="KW-1185">Reference proteome</keyword>
<organism evidence="2 3">
    <name type="scientific">Phyllosticta citriasiana</name>
    <dbReference type="NCBI Taxonomy" id="595635"/>
    <lineage>
        <taxon>Eukaryota</taxon>
        <taxon>Fungi</taxon>
        <taxon>Dikarya</taxon>
        <taxon>Ascomycota</taxon>
        <taxon>Pezizomycotina</taxon>
        <taxon>Dothideomycetes</taxon>
        <taxon>Dothideomycetes incertae sedis</taxon>
        <taxon>Botryosphaeriales</taxon>
        <taxon>Phyllostictaceae</taxon>
        <taxon>Phyllosticta</taxon>
    </lineage>
</organism>
<feature type="transmembrane region" description="Helical" evidence="1">
    <location>
        <begin position="41"/>
        <end position="62"/>
    </location>
</feature>
<accession>A0ABR1KZW5</accession>
<protein>
    <submittedName>
        <fullName evidence="2">Uncharacterized protein</fullName>
    </submittedName>
</protein>
<dbReference type="EMBL" id="JBBPHU010000001">
    <property type="protein sequence ID" value="KAK7523890.1"/>
    <property type="molecule type" value="Genomic_DNA"/>
</dbReference>
<keyword evidence="1" id="KW-1133">Transmembrane helix</keyword>
<keyword evidence="1" id="KW-0472">Membrane</keyword>
<evidence type="ECO:0000313" key="2">
    <source>
        <dbReference type="EMBL" id="KAK7523890.1"/>
    </source>
</evidence>
<keyword evidence="1" id="KW-0812">Transmembrane</keyword>
<evidence type="ECO:0000256" key="1">
    <source>
        <dbReference type="SAM" id="Phobius"/>
    </source>
</evidence>
<dbReference type="Proteomes" id="UP001363622">
    <property type="component" value="Unassembled WGS sequence"/>
</dbReference>